<dbReference type="AlphaFoldDB" id="F8FDZ0"/>
<dbReference type="KEGG" id="pms:KNP414_04660"/>
<reference evidence="1 2" key="2">
    <citation type="journal article" date="2013" name="Genome Announc.">
        <title>Genome Sequence of Growth-Improving Paenibacillus mucilaginosus Strain KNP414.</title>
        <authorList>
            <person name="Lu J.J."/>
            <person name="Wang J.F."/>
            <person name="Hu X.F."/>
        </authorList>
    </citation>
    <scope>NUCLEOTIDE SEQUENCE [LARGE SCALE GENOMIC DNA]</scope>
    <source>
        <strain evidence="1 2">KNP414</strain>
    </source>
</reference>
<proteinExistence type="predicted"/>
<evidence type="ECO:0000313" key="2">
    <source>
        <dbReference type="Proteomes" id="UP000006620"/>
    </source>
</evidence>
<dbReference type="HOGENOM" id="CLU_3237000_0_0_9"/>
<reference evidence="2" key="1">
    <citation type="submission" date="2011-06" db="EMBL/GenBank/DDBJ databases">
        <title>Complete genome sequence of Paenibacillus mucilaginosus KNP414.</title>
        <authorList>
            <person name="Wang J."/>
            <person name="Hu S."/>
            <person name="Hu X."/>
            <person name="Zhang B."/>
            <person name="Dong D."/>
            <person name="Zhang S."/>
            <person name="Zhao K."/>
            <person name="Wu D."/>
        </authorList>
    </citation>
    <scope>NUCLEOTIDE SEQUENCE [LARGE SCALE GENOMIC DNA]</scope>
    <source>
        <strain evidence="2">KNP414</strain>
    </source>
</reference>
<accession>F8FDZ0</accession>
<name>F8FDZ0_PAEMK</name>
<evidence type="ECO:0000313" key="1">
    <source>
        <dbReference type="EMBL" id="AEI43190.1"/>
    </source>
</evidence>
<organism evidence="1 2">
    <name type="scientific">Paenibacillus mucilaginosus (strain KNP414)</name>
    <dbReference type="NCBI Taxonomy" id="1036673"/>
    <lineage>
        <taxon>Bacteria</taxon>
        <taxon>Bacillati</taxon>
        <taxon>Bacillota</taxon>
        <taxon>Bacilli</taxon>
        <taxon>Bacillales</taxon>
        <taxon>Paenibacillaceae</taxon>
        <taxon>Paenibacillus</taxon>
    </lineage>
</organism>
<protein>
    <submittedName>
        <fullName evidence="1">Uncharacterized protein</fullName>
    </submittedName>
</protein>
<sequence length="43" mass="4971">MRERGNVIKKYRSPCGIFLCPLGVRAFDGLLHLKNKINRPDFP</sequence>
<dbReference type="EMBL" id="CP002869">
    <property type="protein sequence ID" value="AEI43190.1"/>
    <property type="molecule type" value="Genomic_DNA"/>
</dbReference>
<gene>
    <name evidence="1" type="ordered locus">KNP414_04660</name>
</gene>
<dbReference type="Proteomes" id="UP000006620">
    <property type="component" value="Chromosome"/>
</dbReference>